<dbReference type="GO" id="GO:0140662">
    <property type="term" value="F:ATP-dependent protein folding chaperone"/>
    <property type="evidence" value="ECO:0007669"/>
    <property type="project" value="InterPro"/>
</dbReference>
<dbReference type="OrthoDB" id="2401965at2759"/>
<comment type="caution">
    <text evidence="6">The sequence shown here is derived from an EMBL/GenBank/DDBJ whole genome shotgun (WGS) entry which is preliminary data.</text>
</comment>
<dbReference type="Proteomes" id="UP000292052">
    <property type="component" value="Unassembled WGS sequence"/>
</dbReference>
<dbReference type="AlphaFoldDB" id="A0A482VF87"/>
<dbReference type="CDD" id="cd24028">
    <property type="entry name" value="ASKHA_NBD_HSP70_HSPA1-like"/>
    <property type="match status" value="1"/>
</dbReference>
<reference evidence="6 7" key="1">
    <citation type="submission" date="2017-03" db="EMBL/GenBank/DDBJ databases">
        <title>Genome of the blue death feigning beetle - Asbolus verrucosus.</title>
        <authorList>
            <person name="Rider S.D."/>
        </authorList>
    </citation>
    <scope>NUCLEOTIDE SEQUENCE [LARGE SCALE GENOMIC DNA]</scope>
    <source>
        <strain evidence="6">Butters</strain>
        <tissue evidence="6">Head and leg muscle</tissue>
    </source>
</reference>
<dbReference type="EMBL" id="QDEB01105266">
    <property type="protein sequence ID" value="RZC05026.1"/>
    <property type="molecule type" value="Genomic_DNA"/>
</dbReference>
<proteinExistence type="inferred from homology"/>
<evidence type="ECO:0000256" key="1">
    <source>
        <dbReference type="ARBA" id="ARBA00007381"/>
    </source>
</evidence>
<organism evidence="6 7">
    <name type="scientific">Asbolus verrucosus</name>
    <name type="common">Desert ironclad beetle</name>
    <dbReference type="NCBI Taxonomy" id="1661398"/>
    <lineage>
        <taxon>Eukaryota</taxon>
        <taxon>Metazoa</taxon>
        <taxon>Ecdysozoa</taxon>
        <taxon>Arthropoda</taxon>
        <taxon>Hexapoda</taxon>
        <taxon>Insecta</taxon>
        <taxon>Pterygota</taxon>
        <taxon>Neoptera</taxon>
        <taxon>Endopterygota</taxon>
        <taxon>Coleoptera</taxon>
        <taxon>Polyphaga</taxon>
        <taxon>Cucujiformia</taxon>
        <taxon>Tenebrionidae</taxon>
        <taxon>Pimeliinae</taxon>
        <taxon>Asbolus</taxon>
    </lineage>
</organism>
<evidence type="ECO:0000256" key="5">
    <source>
        <dbReference type="SAM" id="Coils"/>
    </source>
</evidence>
<name>A0A482VF87_ASBVE</name>
<protein>
    <submittedName>
        <fullName evidence="6">HSP70 and/or MreB Mbl domain containing protein</fullName>
    </submittedName>
</protein>
<dbReference type="STRING" id="1661398.A0A482VF87"/>
<dbReference type="GO" id="GO:0005524">
    <property type="term" value="F:ATP binding"/>
    <property type="evidence" value="ECO:0007669"/>
    <property type="project" value="UniProtKB-KW"/>
</dbReference>
<sequence length="617" mass="70502">MSDIVIGIDLGTTNSCAAYYLNGRVRIFKNKEGDRITSSFVFFTKEEPGVLVGKFGKHMSDQFPENGISEIKRFVGRKFDDPYLQNSLNYLPNKVYRDFNNNPLIEIECQNEIQRKTPEEICTLILSKIKADVESIVGHSLDKAVITVPAYFNVNQREVTLAAAREAGFTVLKLFNEPTAAALTYFLENDHNNKDYSLVYDLGGGTFDVAILKKDAKNIDIVAVDGNTHLGGRDFDNLIINYVCEYLLKNYNYNVKSYKRKMRRLQRDSEETKKTLSVAQSTNIILEGFVEDQKCVVIPFTRMQFEEMGAELFRKTIDIVDSCLRNSNIPKEEIKNVILSGGSTRIPKIQELLSTYFNGMDLNKSIDPDECVAEGAAIQAAMLSKNPKQEIIKLQINDVIPLSLGCSGTVGDMEFMIKRNSPIPTSVSSKYSNLHNKQKNMLFKIYEGERQIVNKNLYLGEMTIDNLTPAPPRQCEVIFTMSVDENGILSVTAEEIYKKNVRKLNVCYTRGYRSDSQVQNAVKDAQDHKEEDERFIKLVSLKQRLLDYCIVATYNFEDQQLTNKYNEVYKFCSSTFKKIKTDLNIDNEDYLKKLMEKTKFLCKPIAEKENFKYMPDI</sequence>
<dbReference type="FunFam" id="3.90.640.10:FF:000003">
    <property type="entry name" value="Molecular chaperone DnaK"/>
    <property type="match status" value="1"/>
</dbReference>
<gene>
    <name evidence="6" type="ORF">BDFB_005193</name>
</gene>
<dbReference type="Pfam" id="PF00012">
    <property type="entry name" value="HSP70"/>
    <property type="match status" value="1"/>
</dbReference>
<dbReference type="Gene3D" id="3.30.420.40">
    <property type="match status" value="2"/>
</dbReference>
<feature type="coiled-coil region" evidence="5">
    <location>
        <begin position="248"/>
        <end position="282"/>
    </location>
</feature>
<dbReference type="PANTHER" id="PTHR19375">
    <property type="entry name" value="HEAT SHOCK PROTEIN 70KDA"/>
    <property type="match status" value="1"/>
</dbReference>
<dbReference type="PROSITE" id="PS00297">
    <property type="entry name" value="HSP70_1"/>
    <property type="match status" value="1"/>
</dbReference>
<dbReference type="InterPro" id="IPR018181">
    <property type="entry name" value="Heat_shock_70_CS"/>
</dbReference>
<evidence type="ECO:0000256" key="3">
    <source>
        <dbReference type="ARBA" id="ARBA00022840"/>
    </source>
</evidence>
<evidence type="ECO:0000256" key="2">
    <source>
        <dbReference type="ARBA" id="ARBA00022741"/>
    </source>
</evidence>
<evidence type="ECO:0000313" key="6">
    <source>
        <dbReference type="EMBL" id="RZC05026.1"/>
    </source>
</evidence>
<dbReference type="SUPFAM" id="SSF100920">
    <property type="entry name" value="Heat shock protein 70kD (HSP70), peptide-binding domain"/>
    <property type="match status" value="1"/>
</dbReference>
<dbReference type="InterPro" id="IPR043129">
    <property type="entry name" value="ATPase_NBD"/>
</dbReference>
<dbReference type="InterPro" id="IPR029047">
    <property type="entry name" value="HSP70_peptide-bd_sf"/>
</dbReference>
<dbReference type="SUPFAM" id="SSF53067">
    <property type="entry name" value="Actin-like ATPase domain"/>
    <property type="match status" value="2"/>
</dbReference>
<keyword evidence="2 4" id="KW-0547">Nucleotide-binding</keyword>
<keyword evidence="3 4" id="KW-0067">ATP-binding</keyword>
<dbReference type="InterPro" id="IPR013126">
    <property type="entry name" value="Hsp_70_fam"/>
</dbReference>
<accession>A0A482VF87</accession>
<dbReference type="Gene3D" id="3.30.30.30">
    <property type="match status" value="1"/>
</dbReference>
<dbReference type="Gene3D" id="3.90.640.10">
    <property type="entry name" value="Actin, Chain A, domain 4"/>
    <property type="match status" value="1"/>
</dbReference>
<dbReference type="PRINTS" id="PR00301">
    <property type="entry name" value="HEATSHOCK70"/>
</dbReference>
<dbReference type="Gene3D" id="2.60.34.10">
    <property type="entry name" value="Substrate Binding Domain Of DNAk, Chain A, domain 1"/>
    <property type="match status" value="1"/>
</dbReference>
<keyword evidence="7" id="KW-1185">Reference proteome</keyword>
<evidence type="ECO:0000256" key="4">
    <source>
        <dbReference type="RuleBase" id="RU003322"/>
    </source>
</evidence>
<comment type="similarity">
    <text evidence="1 4">Belongs to the heat shock protein 70 family.</text>
</comment>
<evidence type="ECO:0000313" key="7">
    <source>
        <dbReference type="Proteomes" id="UP000292052"/>
    </source>
</evidence>
<keyword evidence="5" id="KW-0175">Coiled coil</keyword>
<dbReference type="PROSITE" id="PS01036">
    <property type="entry name" value="HSP70_3"/>
    <property type="match status" value="1"/>
</dbReference>